<accession>A0A8J2UKS8</accession>
<dbReference type="Pfam" id="PF04536">
    <property type="entry name" value="TPM_phosphatase"/>
    <property type="match status" value="1"/>
</dbReference>
<proteinExistence type="predicted"/>
<gene>
    <name evidence="2" type="ORF">GCM10007205_03750</name>
</gene>
<reference evidence="2" key="2">
    <citation type="submission" date="2020-09" db="EMBL/GenBank/DDBJ databases">
        <authorList>
            <person name="Sun Q."/>
            <person name="Sedlacek I."/>
        </authorList>
    </citation>
    <scope>NUCLEOTIDE SEQUENCE</scope>
    <source>
        <strain evidence="2">CCM 7086</strain>
    </source>
</reference>
<dbReference type="RefSeq" id="WP_188394468.1">
    <property type="nucleotide sequence ID" value="NZ_BMCG01000001.1"/>
</dbReference>
<evidence type="ECO:0000313" key="3">
    <source>
        <dbReference type="Proteomes" id="UP000620266"/>
    </source>
</evidence>
<dbReference type="Gene3D" id="3.10.310.50">
    <property type="match status" value="1"/>
</dbReference>
<organism evidence="2 3">
    <name type="scientific">Oxalicibacterium flavum</name>
    <dbReference type="NCBI Taxonomy" id="179467"/>
    <lineage>
        <taxon>Bacteria</taxon>
        <taxon>Pseudomonadati</taxon>
        <taxon>Pseudomonadota</taxon>
        <taxon>Betaproteobacteria</taxon>
        <taxon>Burkholderiales</taxon>
        <taxon>Oxalobacteraceae</taxon>
        <taxon>Oxalicibacterium</taxon>
    </lineage>
</organism>
<dbReference type="Proteomes" id="UP000620266">
    <property type="component" value="Unassembled WGS sequence"/>
</dbReference>
<evidence type="ECO:0000313" key="2">
    <source>
        <dbReference type="EMBL" id="GGB97723.1"/>
    </source>
</evidence>
<feature type="domain" description="TPM" evidence="1">
    <location>
        <begin position="28"/>
        <end position="143"/>
    </location>
</feature>
<keyword evidence="3" id="KW-1185">Reference proteome</keyword>
<evidence type="ECO:0000259" key="1">
    <source>
        <dbReference type="Pfam" id="PF04536"/>
    </source>
</evidence>
<dbReference type="AlphaFoldDB" id="A0A8J2UKS8"/>
<dbReference type="PANTHER" id="PTHR30373">
    <property type="entry name" value="UPF0603 PROTEIN YGCG"/>
    <property type="match status" value="1"/>
</dbReference>
<protein>
    <submittedName>
        <fullName evidence="2">Membrane protein</fullName>
    </submittedName>
</protein>
<dbReference type="EMBL" id="BMCG01000001">
    <property type="protein sequence ID" value="GGB97723.1"/>
    <property type="molecule type" value="Genomic_DNA"/>
</dbReference>
<name>A0A8J2UKS8_9BURK</name>
<reference evidence="2" key="1">
    <citation type="journal article" date="2014" name="Int. J. Syst. Evol. Microbiol.">
        <title>Complete genome sequence of Corynebacterium casei LMG S-19264T (=DSM 44701T), isolated from a smear-ripened cheese.</title>
        <authorList>
            <consortium name="US DOE Joint Genome Institute (JGI-PGF)"/>
            <person name="Walter F."/>
            <person name="Albersmeier A."/>
            <person name="Kalinowski J."/>
            <person name="Ruckert C."/>
        </authorList>
    </citation>
    <scope>NUCLEOTIDE SEQUENCE</scope>
    <source>
        <strain evidence="2">CCM 7086</strain>
    </source>
</reference>
<comment type="caution">
    <text evidence="2">The sequence shown here is derived from an EMBL/GenBank/DDBJ whole genome shotgun (WGS) entry which is preliminary data.</text>
</comment>
<sequence length="166" mass="18641">MNKFSRALRHLTSTRFSGRKAFPCEALRAIQHAIEAGEARHRAEIRLIVEAGLSFSDIVAGIGARDRAHELFSQYRIWDTEENSGILIYIDLADHQVEIVADRGVTRLISEQQWQSVCRAMTEGFARGDYRDGVIAGLRQLNDLLQACLPEGDPQPDQLSNKPILL</sequence>
<dbReference type="PANTHER" id="PTHR30373:SF8">
    <property type="entry name" value="BLL7265 PROTEIN"/>
    <property type="match status" value="1"/>
</dbReference>
<dbReference type="InterPro" id="IPR007621">
    <property type="entry name" value="TPM_dom"/>
</dbReference>